<dbReference type="Pfam" id="PF00004">
    <property type="entry name" value="AAA"/>
    <property type="match status" value="1"/>
</dbReference>
<organism evidence="7 8">
    <name type="scientific">Skeletonema marinoi</name>
    <dbReference type="NCBI Taxonomy" id="267567"/>
    <lineage>
        <taxon>Eukaryota</taxon>
        <taxon>Sar</taxon>
        <taxon>Stramenopiles</taxon>
        <taxon>Ochrophyta</taxon>
        <taxon>Bacillariophyta</taxon>
        <taxon>Coscinodiscophyceae</taxon>
        <taxon>Thalassiosirophycidae</taxon>
        <taxon>Thalassiosirales</taxon>
        <taxon>Skeletonemataceae</taxon>
        <taxon>Skeletonema</taxon>
        <taxon>Skeletonema marinoi-dohrnii complex</taxon>
    </lineage>
</organism>
<dbReference type="InterPro" id="IPR003959">
    <property type="entry name" value="ATPase_AAA_core"/>
</dbReference>
<feature type="region of interest" description="Disordered" evidence="4">
    <location>
        <begin position="88"/>
        <end position="201"/>
    </location>
</feature>
<feature type="compositionally biased region" description="Acidic residues" evidence="4">
    <location>
        <begin position="545"/>
        <end position="554"/>
    </location>
</feature>
<feature type="compositionally biased region" description="Pro residues" evidence="4">
    <location>
        <begin position="150"/>
        <end position="168"/>
    </location>
</feature>
<comment type="caution">
    <text evidence="7">The sequence shown here is derived from an EMBL/GenBank/DDBJ whole genome shotgun (WGS) entry which is preliminary data.</text>
</comment>
<protein>
    <submittedName>
        <fullName evidence="7">P-loop NTPase family protein</fullName>
    </submittedName>
</protein>
<reference evidence="7" key="1">
    <citation type="submission" date="2023-06" db="EMBL/GenBank/DDBJ databases">
        <title>Survivors Of The Sea: Transcriptome response of Skeletonema marinoi to long-term dormancy.</title>
        <authorList>
            <person name="Pinder M.I.M."/>
            <person name="Kourtchenko O."/>
            <person name="Robertson E.K."/>
            <person name="Larsson T."/>
            <person name="Maumus F."/>
            <person name="Osuna-Cruz C.M."/>
            <person name="Vancaester E."/>
            <person name="Stenow R."/>
            <person name="Vandepoele K."/>
            <person name="Ploug H."/>
            <person name="Bruchert V."/>
            <person name="Godhe A."/>
            <person name="Topel M."/>
        </authorList>
    </citation>
    <scope>NUCLEOTIDE SEQUENCE</scope>
    <source>
        <strain evidence="7">R05AC</strain>
    </source>
</reference>
<keyword evidence="8" id="KW-1185">Reference proteome</keyword>
<dbReference type="Proteomes" id="UP001224775">
    <property type="component" value="Unassembled WGS sequence"/>
</dbReference>
<dbReference type="EMBL" id="JATAAI010000025">
    <property type="protein sequence ID" value="KAK1737516.1"/>
    <property type="molecule type" value="Genomic_DNA"/>
</dbReference>
<feature type="chain" id="PRO_5042139187" evidence="5">
    <location>
        <begin position="37"/>
        <end position="562"/>
    </location>
</feature>
<accession>A0AAD9D7X1</accession>
<keyword evidence="2" id="KW-0175">Coiled coil</keyword>
<feature type="signal peptide" evidence="5">
    <location>
        <begin position="1"/>
        <end position="36"/>
    </location>
</feature>
<comment type="subcellular location">
    <subcellularLocation>
        <location evidence="1">Mitochondrion matrix</location>
        <location evidence="1">Mitochondrion nucleoid</location>
    </subcellularLocation>
</comment>
<dbReference type="GO" id="GO:0016887">
    <property type="term" value="F:ATP hydrolysis activity"/>
    <property type="evidence" value="ECO:0007669"/>
    <property type="project" value="InterPro"/>
</dbReference>
<dbReference type="GO" id="GO:0008270">
    <property type="term" value="F:zinc ion binding"/>
    <property type="evidence" value="ECO:0007669"/>
    <property type="project" value="TreeGrafter"/>
</dbReference>
<feature type="compositionally biased region" description="Polar residues" evidence="4">
    <location>
        <begin position="183"/>
        <end position="197"/>
    </location>
</feature>
<dbReference type="InterPro" id="IPR003593">
    <property type="entry name" value="AAA+_ATPase"/>
</dbReference>
<dbReference type="SMART" id="SM00382">
    <property type="entry name" value="AAA"/>
    <property type="match status" value="1"/>
</dbReference>
<keyword evidence="3" id="KW-0496">Mitochondrion</keyword>
<feature type="domain" description="AAA+ ATPase" evidence="6">
    <location>
        <begin position="259"/>
        <end position="398"/>
    </location>
</feature>
<dbReference type="SUPFAM" id="SSF52540">
    <property type="entry name" value="P-loop containing nucleoside triphosphate hydrolases"/>
    <property type="match status" value="1"/>
</dbReference>
<evidence type="ECO:0000256" key="4">
    <source>
        <dbReference type="SAM" id="MobiDB-lite"/>
    </source>
</evidence>
<feature type="compositionally biased region" description="Polar residues" evidence="4">
    <location>
        <begin position="89"/>
        <end position="99"/>
    </location>
</feature>
<dbReference type="AlphaFoldDB" id="A0AAD9D7X1"/>
<evidence type="ECO:0000256" key="3">
    <source>
        <dbReference type="ARBA" id="ARBA00023271"/>
    </source>
</evidence>
<dbReference type="GO" id="GO:0042645">
    <property type="term" value="C:mitochondrial nucleoid"/>
    <property type="evidence" value="ECO:0007669"/>
    <property type="project" value="UniProtKB-SubCell"/>
</dbReference>
<evidence type="ECO:0000313" key="7">
    <source>
        <dbReference type="EMBL" id="KAK1737516.1"/>
    </source>
</evidence>
<keyword evidence="3" id="KW-1135">Mitochondrion nucleoid</keyword>
<feature type="region of interest" description="Disordered" evidence="4">
    <location>
        <begin position="533"/>
        <end position="562"/>
    </location>
</feature>
<dbReference type="GO" id="GO:0005524">
    <property type="term" value="F:ATP binding"/>
    <property type="evidence" value="ECO:0007669"/>
    <property type="project" value="InterPro"/>
</dbReference>
<dbReference type="PANTHER" id="PTHR23075">
    <property type="entry name" value="PUTATIVE ATP-ASE"/>
    <property type="match status" value="1"/>
</dbReference>
<evidence type="ECO:0000256" key="2">
    <source>
        <dbReference type="ARBA" id="ARBA00023054"/>
    </source>
</evidence>
<dbReference type="InterPro" id="IPR027417">
    <property type="entry name" value="P-loop_NTPase"/>
</dbReference>
<feature type="compositionally biased region" description="Polar residues" evidence="4">
    <location>
        <begin position="109"/>
        <end position="122"/>
    </location>
</feature>
<dbReference type="PROSITE" id="PS51257">
    <property type="entry name" value="PROKAR_LIPOPROTEIN"/>
    <property type="match status" value="1"/>
</dbReference>
<dbReference type="PANTHER" id="PTHR23075:SF0">
    <property type="entry name" value="ATPASE FAMILY AAA DOMAIN-CONTAINING PROTEIN 3"/>
    <property type="match status" value="1"/>
</dbReference>
<gene>
    <name evidence="7" type="ORF">QTG54_011802</name>
</gene>
<name>A0AAD9D7X1_9STRA</name>
<feature type="compositionally biased region" description="Low complexity" evidence="4">
    <location>
        <begin position="169"/>
        <end position="181"/>
    </location>
</feature>
<evidence type="ECO:0000313" key="8">
    <source>
        <dbReference type="Proteomes" id="UP001224775"/>
    </source>
</evidence>
<sequence length="562" mass="61510">MKQRRHPTSSSSRVTKAKALLLTVVLPYLLFSCCSADESSNLRRAATMTANDHAAAAAADGRDLRRLDTIEQKRVRQPEEDVAYAATGAKTNKPSSSFAPSKAGKTAVPSVSLNPTLIPSKTPSQVPSLKPSPSPSKLPSASPSQLPSLKPSPSPSQLPSLKPSPSPSQLPSASPSQVPSLKPSASPSQVPSTSFSPSKAGKTVHYTRLVREYGNLRFGMRWSSKAQTQMDSIILPRPIKERIERASKTACCARERRLPLRNILLHSNPGCGKSVTAKAIAQSIPSLPYALMSGSDVFPLGNQGPSELRRLLSWANKHGGIIIIDEAECALGKRGKAIQGDEQQQQQQDFSRDCLNVLLSLTGTMGNIMLILTTTNPGELDEAVLDRMDEIIHLPSLASTERTCLLRSHFSRLFELEPEQPASFVDRMLRPIRGSTNKARYDNKFDVMRSISDLATAAELDTCSGRELQKLLQGVAYMTYSSDAGVLNQSLWARETKKMMASFTAKHKGMSIEANGRLRRSVKHEIETVKAQKRNKIQYKPELPDATDEDDDENSLGYNEYY</sequence>
<dbReference type="GO" id="GO:0007005">
    <property type="term" value="P:mitochondrion organization"/>
    <property type="evidence" value="ECO:0007669"/>
    <property type="project" value="TreeGrafter"/>
</dbReference>
<evidence type="ECO:0000256" key="5">
    <source>
        <dbReference type="SAM" id="SignalP"/>
    </source>
</evidence>
<proteinExistence type="predicted"/>
<evidence type="ECO:0000259" key="6">
    <source>
        <dbReference type="SMART" id="SM00382"/>
    </source>
</evidence>
<dbReference type="Gene3D" id="3.40.50.300">
    <property type="entry name" value="P-loop containing nucleotide triphosphate hydrolases"/>
    <property type="match status" value="1"/>
</dbReference>
<keyword evidence="5" id="KW-0732">Signal</keyword>
<feature type="compositionally biased region" description="Low complexity" evidence="4">
    <location>
        <begin position="137"/>
        <end position="149"/>
    </location>
</feature>
<evidence type="ECO:0000256" key="1">
    <source>
        <dbReference type="ARBA" id="ARBA00004436"/>
    </source>
</evidence>